<gene>
    <name evidence="2" type="ORF">C7S18_03790</name>
</gene>
<evidence type="ECO:0000313" key="2">
    <source>
        <dbReference type="EMBL" id="AVP96365.1"/>
    </source>
</evidence>
<dbReference type="PANTHER" id="PTHR46580:SF2">
    <property type="entry name" value="MAM DOMAIN-CONTAINING PROTEIN"/>
    <property type="match status" value="1"/>
</dbReference>
<dbReference type="SUPFAM" id="SSF69318">
    <property type="entry name" value="Integrin alpha N-terminal domain"/>
    <property type="match status" value="1"/>
</dbReference>
<dbReference type="KEGG" id="xba:C7S18_03790"/>
<dbReference type="Pfam" id="PF13517">
    <property type="entry name" value="FG-GAP_3"/>
    <property type="match status" value="2"/>
</dbReference>
<sequence length="452" mass="48695">MATLSGILRMLRTPFVLTLLTIALAGCSHRSVQPDGSASTCGAIGGLTKRPLFSLQWIDSGLPLRGQWRDGFQLADLNGDGHVDLIHGPARKGNFQPNLFLGDGTGRFKLDMSAHWPPLPFDYGDVAVADFNRDNVLDVALSAHLRGVAVLINEGRNSFAPWSDGLVMTPPSAHPEQPIFGSRAIAAIDWNRDGLVDLLATNEGPALGAIDRSTREMLRLYLNRGGFFEQRDVKNTVSGWANALAVGDVTGDRWPEAITGTEAFGNRRLLHIGFGTDLNSQELRSLPEQLAVHAVERVQFDAESVPSMLFAGQIDQVASGCATLVRTDFQAGLGDRSQTLWSEPGRDDMVAVRAADIGGDARLELLAVHRSGRIRVLVEHPNRRGNATWRTAMVAEPPEPLRDCQAWQMQLANIDGDPASEIVVSYASDGDVTGLGRCPNSGGLAAFNVVAP</sequence>
<evidence type="ECO:0000313" key="3">
    <source>
        <dbReference type="Proteomes" id="UP000241074"/>
    </source>
</evidence>
<proteinExistence type="predicted"/>
<dbReference type="Proteomes" id="UP000241074">
    <property type="component" value="Chromosome"/>
</dbReference>
<dbReference type="EMBL" id="CP027860">
    <property type="protein sequence ID" value="AVP96365.1"/>
    <property type="molecule type" value="Genomic_DNA"/>
</dbReference>
<accession>A0A2P1PNH0</accession>
<dbReference type="AlphaFoldDB" id="A0A2P1PNH0"/>
<organism evidence="2 3">
    <name type="scientific">Ahniella affigens</name>
    <dbReference type="NCBI Taxonomy" id="2021234"/>
    <lineage>
        <taxon>Bacteria</taxon>
        <taxon>Pseudomonadati</taxon>
        <taxon>Pseudomonadota</taxon>
        <taxon>Gammaproteobacteria</taxon>
        <taxon>Lysobacterales</taxon>
        <taxon>Rhodanobacteraceae</taxon>
        <taxon>Ahniella</taxon>
    </lineage>
</organism>
<reference evidence="2 3" key="2">
    <citation type="submission" date="2018-03" db="EMBL/GenBank/DDBJ databases">
        <authorList>
            <person name="Keele B.F."/>
        </authorList>
    </citation>
    <scope>NUCLEOTIDE SEQUENCE [LARGE SCALE GENOMIC DNA]</scope>
    <source>
        <strain evidence="2 3">D13</strain>
    </source>
</reference>
<protein>
    <recommendedName>
        <fullName evidence="4">VCBS repeat-containing protein</fullName>
    </recommendedName>
</protein>
<dbReference type="PANTHER" id="PTHR46580">
    <property type="entry name" value="SENSOR KINASE-RELATED"/>
    <property type="match status" value="1"/>
</dbReference>
<reference evidence="2 3" key="1">
    <citation type="submission" date="2018-03" db="EMBL/GenBank/DDBJ databases">
        <title>Ahniella affigens gen. nov., sp. nov., a gammaproteobacterium isolated from sandy soil near a stream.</title>
        <authorList>
            <person name="Ko Y."/>
            <person name="Kim J.-H."/>
        </authorList>
    </citation>
    <scope>NUCLEOTIDE SEQUENCE [LARGE SCALE GENOMIC DNA]</scope>
    <source>
        <strain evidence="2 3">D13</strain>
    </source>
</reference>
<evidence type="ECO:0008006" key="4">
    <source>
        <dbReference type="Google" id="ProtNLM"/>
    </source>
</evidence>
<dbReference type="OrthoDB" id="100785at2"/>
<dbReference type="InterPro" id="IPR013517">
    <property type="entry name" value="FG-GAP"/>
</dbReference>
<name>A0A2P1PNH0_9GAMM</name>
<dbReference type="Gene3D" id="2.130.10.130">
    <property type="entry name" value="Integrin alpha, N-terminal"/>
    <property type="match status" value="1"/>
</dbReference>
<dbReference type="InterPro" id="IPR028994">
    <property type="entry name" value="Integrin_alpha_N"/>
</dbReference>
<keyword evidence="1" id="KW-0732">Signal</keyword>
<evidence type="ECO:0000256" key="1">
    <source>
        <dbReference type="ARBA" id="ARBA00022729"/>
    </source>
</evidence>
<keyword evidence="3" id="KW-1185">Reference proteome</keyword>